<dbReference type="Pfam" id="PF12478">
    <property type="entry name" value="UBAP2-Lig"/>
    <property type="match status" value="1"/>
</dbReference>
<feature type="region of interest" description="Disordered" evidence="4">
    <location>
        <begin position="595"/>
        <end position="642"/>
    </location>
</feature>
<feature type="compositionally biased region" description="Low complexity" evidence="4">
    <location>
        <begin position="798"/>
        <end position="814"/>
    </location>
</feature>
<dbReference type="EMBL" id="HACA01009556">
    <property type="protein sequence ID" value="CDW26917.1"/>
    <property type="molecule type" value="Transcribed_RNA"/>
</dbReference>
<dbReference type="Gene3D" id="1.10.8.10">
    <property type="entry name" value="DNA helicase RuvA subunit, C-terminal domain"/>
    <property type="match status" value="1"/>
</dbReference>
<dbReference type="GO" id="GO:0005634">
    <property type="term" value="C:nucleus"/>
    <property type="evidence" value="ECO:0007669"/>
    <property type="project" value="TreeGrafter"/>
</dbReference>
<feature type="compositionally biased region" description="Gly residues" evidence="4">
    <location>
        <begin position="232"/>
        <end position="248"/>
    </location>
</feature>
<evidence type="ECO:0000256" key="1">
    <source>
        <dbReference type="ARBA" id="ARBA00004496"/>
    </source>
</evidence>
<feature type="compositionally biased region" description="Acidic residues" evidence="4">
    <location>
        <begin position="374"/>
        <end position="383"/>
    </location>
</feature>
<feature type="region of interest" description="Disordered" evidence="4">
    <location>
        <begin position="551"/>
        <end position="573"/>
    </location>
</feature>
<dbReference type="InterPro" id="IPR009060">
    <property type="entry name" value="UBA-like_sf"/>
</dbReference>
<evidence type="ECO:0000313" key="5">
    <source>
        <dbReference type="EMBL" id="CDW26918.1"/>
    </source>
</evidence>
<feature type="compositionally biased region" description="Polar residues" evidence="4">
    <location>
        <begin position="815"/>
        <end position="841"/>
    </location>
</feature>
<feature type="region of interest" description="Disordered" evidence="4">
    <location>
        <begin position="504"/>
        <end position="529"/>
    </location>
</feature>
<feature type="region of interest" description="Disordered" evidence="4">
    <location>
        <begin position="396"/>
        <end position="459"/>
    </location>
</feature>
<name>A0A0K2TLH9_LEPSM</name>
<feature type="compositionally biased region" description="Polar residues" evidence="4">
    <location>
        <begin position="966"/>
        <end position="984"/>
    </location>
</feature>
<evidence type="ECO:0000256" key="3">
    <source>
        <dbReference type="ARBA" id="ARBA00022553"/>
    </source>
</evidence>
<evidence type="ECO:0000256" key="4">
    <source>
        <dbReference type="SAM" id="MobiDB-lite"/>
    </source>
</evidence>
<evidence type="ECO:0008006" key="6">
    <source>
        <dbReference type="Google" id="ProtNLM"/>
    </source>
</evidence>
<feature type="compositionally biased region" description="Polar residues" evidence="4">
    <location>
        <begin position="17"/>
        <end position="28"/>
    </location>
</feature>
<feature type="compositionally biased region" description="Polar residues" evidence="4">
    <location>
        <begin position="53"/>
        <end position="74"/>
    </location>
</feature>
<dbReference type="EMBL" id="HACA01009557">
    <property type="protein sequence ID" value="CDW26918.1"/>
    <property type="molecule type" value="Transcribed_RNA"/>
</dbReference>
<feature type="region of interest" description="Disordered" evidence="4">
    <location>
        <begin position="958"/>
        <end position="1005"/>
    </location>
</feature>
<dbReference type="PANTHER" id="PTHR16308:SF13">
    <property type="entry name" value="PROTEIN LINGERER"/>
    <property type="match status" value="1"/>
</dbReference>
<protein>
    <recommendedName>
        <fullName evidence="6">UBA domain-containing protein</fullName>
    </recommendedName>
</protein>
<comment type="subcellular location">
    <subcellularLocation>
        <location evidence="1">Cytoplasm</location>
    </subcellularLocation>
</comment>
<accession>A0A0K2TLH9</accession>
<dbReference type="OrthoDB" id="6382903at2759"/>
<keyword evidence="3" id="KW-0597">Phosphoprotein</keyword>
<organism evidence="5">
    <name type="scientific">Lepeophtheirus salmonis</name>
    <name type="common">Salmon louse</name>
    <name type="synonym">Caligus salmonis</name>
    <dbReference type="NCBI Taxonomy" id="72036"/>
    <lineage>
        <taxon>Eukaryota</taxon>
        <taxon>Metazoa</taxon>
        <taxon>Ecdysozoa</taxon>
        <taxon>Arthropoda</taxon>
        <taxon>Crustacea</taxon>
        <taxon>Multicrustacea</taxon>
        <taxon>Hexanauplia</taxon>
        <taxon>Copepoda</taxon>
        <taxon>Siphonostomatoida</taxon>
        <taxon>Caligidae</taxon>
        <taxon>Lepeophtheirus</taxon>
    </lineage>
</organism>
<feature type="compositionally biased region" description="Low complexity" evidence="4">
    <location>
        <begin position="760"/>
        <end position="783"/>
    </location>
</feature>
<feature type="compositionally biased region" description="Polar residues" evidence="4">
    <location>
        <begin position="332"/>
        <end position="352"/>
    </location>
</feature>
<feature type="compositionally biased region" description="Low complexity" evidence="4">
    <location>
        <begin position="728"/>
        <end position="750"/>
    </location>
</feature>
<feature type="region of interest" description="Disordered" evidence="4">
    <location>
        <begin position="664"/>
        <end position="783"/>
    </location>
</feature>
<dbReference type="InterPro" id="IPR051833">
    <property type="entry name" value="TC-DDR_regulator"/>
</dbReference>
<feature type="compositionally biased region" description="Low complexity" evidence="4">
    <location>
        <begin position="664"/>
        <end position="682"/>
    </location>
</feature>
<feature type="compositionally biased region" description="Low complexity" evidence="4">
    <location>
        <begin position="612"/>
        <end position="628"/>
    </location>
</feature>
<dbReference type="InterPro" id="IPR022166">
    <property type="entry name" value="UBAP2/Lig"/>
</dbReference>
<feature type="compositionally biased region" description="Low complexity" evidence="4">
    <location>
        <begin position="692"/>
        <end position="720"/>
    </location>
</feature>
<feature type="region of interest" description="Disordered" evidence="4">
    <location>
        <begin position="155"/>
        <end position="384"/>
    </location>
</feature>
<feature type="region of interest" description="Disordered" evidence="4">
    <location>
        <begin position="1"/>
        <end position="78"/>
    </location>
</feature>
<feature type="compositionally biased region" description="Low complexity" evidence="4">
    <location>
        <begin position="504"/>
        <end position="514"/>
    </location>
</feature>
<dbReference type="GO" id="GO:0005737">
    <property type="term" value="C:cytoplasm"/>
    <property type="evidence" value="ECO:0007669"/>
    <property type="project" value="UniProtKB-SubCell"/>
</dbReference>
<feature type="compositionally biased region" description="Gly residues" evidence="4">
    <location>
        <begin position="318"/>
        <end position="327"/>
    </location>
</feature>
<sequence length="1164" mass="120465">MPNKSRKGVKNKEKSSSHTGNSEVSKSGKSTKKNPTTREDGGMGSGLLGSEETPSLCSPQPQVSTSPGVESLSWSRGKEVVVGGERVKREIHATSEQMMIAQLIHHEDPKHKLKIQNVMDITNKEEDEVATALFDSAWDESKAIELLLDVNGGARDGFGEWEETGKRKKRNKQSLLVHEDNKHHVGLGGASLADDWDESGGGGSGEHPSNNQASDSNREKSRQRGPPRMRRGGGSNAGGRGGGRGGGMADRSSYNNNNYNDNGATDGEGLSNNNNYHQSGQRSRGQPPRRGGGGRGGDRGGRNNHNYQPRYDRSNQGNSGGHSGNQGGSSQAFSGSIDTWNPSGENSEQTTSKKSRNNNKDAFDNAGNWGDDFPAAEDWDNEEYTGSLADTKVFTAKSTGGSKMPTAVGQNRGPSAAQTSQHSPQQSQSQTSQGSSSNAASSSQQQQPQQPSTYSQSIDLSTLLQKPATQSSLTNPPNILQFQQHASDSLKSVVGLSSTSSQSVATSSQAQGSTPGNTSTKGDLYYGSSNQQSGGSYSALIKSGTVGNKSHVISNKSRLPPPSKIPSSAVEMPGDSLTKLDVQFGGLDLQFGAPTSTGDSSVSGTNGGFDFGGTSNTSGSSSATGESSKYLGGGSDKSKLDVYSSSAPSAKEVTKSLASKIDSSIGFDRSSKSSSSTSNKPSAAYKSQEVINNYNSSSNPPYSSYPNQPSQQGSVQQQTSIKNYPPGASSNFNQYSQYSNQSNGSYANNGIQQQQPYSQANSASYNVSGSSSSSSVTSNYPSSPNVTTANYNNYNSVSSNSASSNSAQQSYGSSKGSTYEPTSSLKYDTPPSVSTSAMQNSIGVPGGSTATALGLTSTTNALSGKISATSASKVNLSNFPPGVASMLPTQYMIGNAQAGMPPFYGLQQHMYSTYNASTASGIEELAALQRGAAAAGLHTLPTTGYYDPNSQFATSLAAATSGGSRTDGNASISAGSNSMNSLNDKNFGGNNNSVGGNESTSSPIPSSLASAVAAATTPAAAQAAAQAAAAAQQQQQQPFSLNTFAPQHQAAIPAPYAYYFGPGLQAYGSGVYPAGPMNVVPTGAGGNASTQFQKTGYGSSYASAYDNLGQQVNKEFNPTYSSGTGNNKVAAGGVAAGSSSTAPGKGNHQYWNNATNHLSSQLWG</sequence>
<feature type="compositionally biased region" description="Low complexity" evidence="4">
    <location>
        <begin position="414"/>
        <end position="457"/>
    </location>
</feature>
<dbReference type="AlphaFoldDB" id="A0A0K2TLH9"/>
<reference evidence="5" key="1">
    <citation type="submission" date="2014-05" db="EMBL/GenBank/DDBJ databases">
        <authorList>
            <person name="Chronopoulou M."/>
        </authorList>
    </citation>
    <scope>NUCLEOTIDE SEQUENCE</scope>
    <source>
        <tissue evidence="5">Whole organism</tissue>
    </source>
</reference>
<feature type="compositionally biased region" description="Low complexity" evidence="4">
    <location>
        <begin position="279"/>
        <end position="289"/>
    </location>
</feature>
<dbReference type="SUPFAM" id="SSF46934">
    <property type="entry name" value="UBA-like"/>
    <property type="match status" value="1"/>
</dbReference>
<keyword evidence="2" id="KW-0963">Cytoplasm</keyword>
<evidence type="ECO:0000256" key="2">
    <source>
        <dbReference type="ARBA" id="ARBA00022490"/>
    </source>
</evidence>
<proteinExistence type="predicted"/>
<feature type="compositionally biased region" description="Low complexity" evidence="4">
    <location>
        <begin position="988"/>
        <end position="1005"/>
    </location>
</feature>
<feature type="region of interest" description="Disordered" evidence="4">
    <location>
        <begin position="798"/>
        <end position="841"/>
    </location>
</feature>
<dbReference type="PANTHER" id="PTHR16308">
    <property type="entry name" value="UBIQUITIN ASSOCIATED PROTEIN 2-LIKE/LINGERER"/>
    <property type="match status" value="1"/>
</dbReference>